<dbReference type="Gene3D" id="3.90.1520.10">
    <property type="entry name" value="H-NOX domain"/>
    <property type="match status" value="1"/>
</dbReference>
<dbReference type="GO" id="GO:0016020">
    <property type="term" value="C:membrane"/>
    <property type="evidence" value="ECO:0007669"/>
    <property type="project" value="InterPro"/>
</dbReference>
<dbReference type="PANTHER" id="PTHR32089">
    <property type="entry name" value="METHYL-ACCEPTING CHEMOTAXIS PROTEIN MCPB"/>
    <property type="match status" value="1"/>
</dbReference>
<proteinExistence type="predicted"/>
<reference evidence="6 7" key="1">
    <citation type="submission" date="2020-04" db="EMBL/GenBank/DDBJ databases">
        <title>Genomic insights into acetone-butanol-ethanol (ABE) fermentation by sequencing solventogenic clostridia strains.</title>
        <authorList>
            <person name="Brown S."/>
        </authorList>
    </citation>
    <scope>NUCLEOTIDE SEQUENCE [LARGE SCALE GENOMIC DNA]</scope>
    <source>
        <strain evidence="6 7">DJ011</strain>
    </source>
</reference>
<keyword evidence="3" id="KW-0175">Coiled coil</keyword>
<evidence type="ECO:0000259" key="5">
    <source>
        <dbReference type="PROSITE" id="PS50111"/>
    </source>
</evidence>
<feature type="transmembrane region" description="Helical" evidence="4">
    <location>
        <begin position="198"/>
        <end position="220"/>
    </location>
</feature>
<dbReference type="Pfam" id="PF07700">
    <property type="entry name" value="HNOB"/>
    <property type="match status" value="1"/>
</dbReference>
<accession>A0A923E8B7</accession>
<feature type="domain" description="Methyl-accepting transducer" evidence="5">
    <location>
        <begin position="313"/>
        <end position="570"/>
    </location>
</feature>
<dbReference type="Proteomes" id="UP000563151">
    <property type="component" value="Unassembled WGS sequence"/>
</dbReference>
<dbReference type="GO" id="GO:0020037">
    <property type="term" value="F:heme binding"/>
    <property type="evidence" value="ECO:0007669"/>
    <property type="project" value="InterPro"/>
</dbReference>
<dbReference type="RefSeq" id="WP_035149856.1">
    <property type="nucleotide sequence ID" value="NZ_JAAZWO010000013.1"/>
</dbReference>
<dbReference type="Pfam" id="PF00015">
    <property type="entry name" value="MCPsignal"/>
    <property type="match status" value="1"/>
</dbReference>
<evidence type="ECO:0000313" key="6">
    <source>
        <dbReference type="EMBL" id="MBC2398340.1"/>
    </source>
</evidence>
<dbReference type="AlphaFoldDB" id="A0A923E8B7"/>
<name>A0A923E8B7_CLOTT</name>
<dbReference type="EMBL" id="JAAZWO010000013">
    <property type="protein sequence ID" value="MBC2398340.1"/>
    <property type="molecule type" value="Genomic_DNA"/>
</dbReference>
<dbReference type="GO" id="GO:0007165">
    <property type="term" value="P:signal transduction"/>
    <property type="evidence" value="ECO:0007669"/>
    <property type="project" value="UniProtKB-KW"/>
</dbReference>
<feature type="transmembrane region" description="Helical" evidence="4">
    <location>
        <begin position="226"/>
        <end position="246"/>
    </location>
</feature>
<evidence type="ECO:0000313" key="7">
    <source>
        <dbReference type="Proteomes" id="UP000563151"/>
    </source>
</evidence>
<dbReference type="InterPro" id="IPR038158">
    <property type="entry name" value="H-NOX_domain_sf"/>
</dbReference>
<dbReference type="SUPFAM" id="SSF58104">
    <property type="entry name" value="Methyl-accepting chemotaxis protein (MCP) signaling domain"/>
    <property type="match status" value="1"/>
</dbReference>
<protein>
    <submittedName>
        <fullName evidence="6">Chemotaxis protein</fullName>
    </submittedName>
</protein>
<keyword evidence="7" id="KW-1185">Reference proteome</keyword>
<gene>
    <name evidence="6" type="ORF">HGG79_11240</name>
</gene>
<keyword evidence="4" id="KW-1133">Transmembrane helix</keyword>
<dbReference type="PANTHER" id="PTHR32089:SF112">
    <property type="entry name" value="LYSOZYME-LIKE PROTEIN-RELATED"/>
    <property type="match status" value="1"/>
</dbReference>
<feature type="coiled-coil region" evidence="3">
    <location>
        <begin position="339"/>
        <end position="380"/>
    </location>
</feature>
<keyword evidence="4" id="KW-0472">Membrane</keyword>
<dbReference type="SUPFAM" id="SSF111126">
    <property type="entry name" value="Ligand-binding domain in the NO signalling and Golgi transport"/>
    <property type="match status" value="1"/>
</dbReference>
<dbReference type="SMART" id="SM00283">
    <property type="entry name" value="MA"/>
    <property type="match status" value="1"/>
</dbReference>
<dbReference type="InterPro" id="IPR011644">
    <property type="entry name" value="Heme_NO-bd"/>
</dbReference>
<keyword evidence="1 2" id="KW-0807">Transducer</keyword>
<dbReference type="Gene3D" id="1.10.287.950">
    <property type="entry name" value="Methyl-accepting chemotaxis protein"/>
    <property type="match status" value="1"/>
</dbReference>
<organism evidence="6 7">
    <name type="scientific">Clostridium tetanomorphum</name>
    <dbReference type="NCBI Taxonomy" id="1553"/>
    <lineage>
        <taxon>Bacteria</taxon>
        <taxon>Bacillati</taxon>
        <taxon>Bacillota</taxon>
        <taxon>Clostridia</taxon>
        <taxon>Eubacteriales</taxon>
        <taxon>Clostridiaceae</taxon>
        <taxon>Clostridium</taxon>
    </lineage>
</organism>
<dbReference type="InterPro" id="IPR004089">
    <property type="entry name" value="MCPsignal_dom"/>
</dbReference>
<keyword evidence="4" id="KW-0812">Transmembrane</keyword>
<evidence type="ECO:0000256" key="2">
    <source>
        <dbReference type="PROSITE-ProRule" id="PRU00284"/>
    </source>
</evidence>
<comment type="caution">
    <text evidence="6">The sequence shown here is derived from an EMBL/GenBank/DDBJ whole genome shotgun (WGS) entry which is preliminary data.</text>
</comment>
<evidence type="ECO:0000256" key="4">
    <source>
        <dbReference type="SAM" id="Phobius"/>
    </source>
</evidence>
<evidence type="ECO:0000256" key="3">
    <source>
        <dbReference type="SAM" id="Coils"/>
    </source>
</evidence>
<evidence type="ECO:0000256" key="1">
    <source>
        <dbReference type="ARBA" id="ARBA00023224"/>
    </source>
</evidence>
<dbReference type="PROSITE" id="PS50111">
    <property type="entry name" value="CHEMOTAXIS_TRANSDUC_2"/>
    <property type="match status" value="1"/>
</dbReference>
<sequence length="599" mass="67364">MKGTVVATWLRTCRKLYDDNTVDKAMESVGWNSNRIFTPIENVEDDKVKNVIGYIAKEKNIDIKNLWREIGKDNIIAFHRDFPAFFEHENLYSFFRSMFDVHVVMTKKFPGAKPPLVTIEPISSKEAIFLYKSDRGMFDYFLGLTEGSKSYFKENIDIEEIERTGNSLKLKLKFEKDIYYKKTFKFNKMMSLGFIKSIGGKVALFTFVAALISNIGIIGAENVIKVFIPSIIAALAAYISASLLMMPKEYIKTELEKIIENKYLEDGDIVTGDFFEELFSLVKNHKDVIKKDFVGFKGVTDEMNTFVDNIDIISNSMSHTSEEISGVVEQVANCAVNQADNTEHAVSVLNNNIENLKNIVESENNNKGELEEALNKINNSYKYVDNTSKNIMVTLEKFQEVRDKGLELQNKAKDITNIVSIVSQISEQTNLLALNASIEAARAGEQGKGFAVVAEEVRKLAEQTKNAVEEINLNLVTFAEETKILSDKIDVQYDTLQGETKSLENVRDISYEATTSVQAVASSMIKTINDLNKEADSIGSVFENIESLAAIAEENSASSEEVSANVSNYTNEIKKLVNSIHEFKGITESFKTELSKYKI</sequence>
<dbReference type="InterPro" id="IPR024096">
    <property type="entry name" value="NO_sig/Golgi_transp_ligand-bd"/>
</dbReference>